<feature type="compositionally biased region" description="Polar residues" evidence="1">
    <location>
        <begin position="133"/>
        <end position="143"/>
    </location>
</feature>
<evidence type="ECO:0000313" key="3">
    <source>
        <dbReference type="Proteomes" id="UP000774326"/>
    </source>
</evidence>
<dbReference type="Proteomes" id="UP000774326">
    <property type="component" value="Unassembled WGS sequence"/>
</dbReference>
<sequence length="310" mass="34391">MDPSKHQSQVFLNKENINIPIATKHQQARQLPSTPPSKKPRNVSLAGKPKKLDILKDGFKTPTKNNTSSRGLSANLKRVPLGNKDGNSNGPTLGLKRTSSSLKDSSNHSSGLDALISKNHFDTAKNNSKKLHTPSTVRSSTRRQYPPGAPLALNQKLKVLKDEDFATQIQPTVVVVNRFQDDDEIEFGPGVKVPPMLDTPTYYDPLTEEELRAFERVGTDPRLINLSDTSEEHADLDEEFELDLNYSDDDTDVLQSSKLAHKHDTLPNYMKPTAGSIAKSMKLADDQSNKLDEDCYDGLSVDELNNLIDF</sequence>
<evidence type="ECO:0000313" key="2">
    <source>
        <dbReference type="EMBL" id="KAH3675780.1"/>
    </source>
</evidence>
<feature type="compositionally biased region" description="Polar residues" evidence="1">
    <location>
        <begin position="1"/>
        <end position="11"/>
    </location>
</feature>
<name>A0A9P8PQM4_WICPI</name>
<gene>
    <name evidence="2" type="ORF">WICPIJ_009233</name>
</gene>
<keyword evidence="3" id="KW-1185">Reference proteome</keyword>
<dbReference type="AlphaFoldDB" id="A0A9P8PQM4"/>
<dbReference type="EMBL" id="JAEUBG010005348">
    <property type="protein sequence ID" value="KAH3675780.1"/>
    <property type="molecule type" value="Genomic_DNA"/>
</dbReference>
<feature type="compositionally biased region" description="Polar residues" evidence="1">
    <location>
        <begin position="62"/>
        <end position="72"/>
    </location>
</feature>
<feature type="compositionally biased region" description="Low complexity" evidence="1">
    <location>
        <begin position="99"/>
        <end position="110"/>
    </location>
</feature>
<evidence type="ECO:0008006" key="4">
    <source>
        <dbReference type="Google" id="ProtNLM"/>
    </source>
</evidence>
<feature type="compositionally biased region" description="Basic and acidic residues" evidence="1">
    <location>
        <begin position="50"/>
        <end position="59"/>
    </location>
</feature>
<protein>
    <recommendedName>
        <fullName evidence="4">Securin</fullName>
    </recommendedName>
</protein>
<accession>A0A9P8PQM4</accession>
<comment type="caution">
    <text evidence="2">The sequence shown here is derived from an EMBL/GenBank/DDBJ whole genome shotgun (WGS) entry which is preliminary data.</text>
</comment>
<evidence type="ECO:0000256" key="1">
    <source>
        <dbReference type="SAM" id="MobiDB-lite"/>
    </source>
</evidence>
<reference evidence="2" key="1">
    <citation type="journal article" date="2021" name="Open Biol.">
        <title>Shared evolutionary footprints suggest mitochondrial oxidative damage underlies multiple complex I losses in fungi.</title>
        <authorList>
            <person name="Schikora-Tamarit M.A."/>
            <person name="Marcet-Houben M."/>
            <person name="Nosek J."/>
            <person name="Gabaldon T."/>
        </authorList>
    </citation>
    <scope>NUCLEOTIDE SEQUENCE</scope>
    <source>
        <strain evidence="2">CBS2887</strain>
    </source>
</reference>
<organism evidence="2 3">
    <name type="scientific">Wickerhamomyces pijperi</name>
    <name type="common">Yeast</name>
    <name type="synonym">Pichia pijperi</name>
    <dbReference type="NCBI Taxonomy" id="599730"/>
    <lineage>
        <taxon>Eukaryota</taxon>
        <taxon>Fungi</taxon>
        <taxon>Dikarya</taxon>
        <taxon>Ascomycota</taxon>
        <taxon>Saccharomycotina</taxon>
        <taxon>Saccharomycetes</taxon>
        <taxon>Phaffomycetales</taxon>
        <taxon>Wickerhamomycetaceae</taxon>
        <taxon>Wickerhamomyces</taxon>
    </lineage>
</organism>
<reference evidence="2" key="2">
    <citation type="submission" date="2021-01" db="EMBL/GenBank/DDBJ databases">
        <authorList>
            <person name="Schikora-Tamarit M.A."/>
        </authorList>
    </citation>
    <scope>NUCLEOTIDE SEQUENCE</scope>
    <source>
        <strain evidence="2">CBS2887</strain>
    </source>
</reference>
<dbReference type="OrthoDB" id="3980374at2759"/>
<proteinExistence type="predicted"/>
<feature type="region of interest" description="Disordered" evidence="1">
    <location>
        <begin position="1"/>
        <end position="149"/>
    </location>
</feature>